<evidence type="ECO:0000259" key="4">
    <source>
        <dbReference type="PROSITE" id="PS01124"/>
    </source>
</evidence>
<keyword evidence="6" id="KW-1185">Reference proteome</keyword>
<dbReference type="Gene3D" id="1.10.10.60">
    <property type="entry name" value="Homeodomain-like"/>
    <property type="match status" value="2"/>
</dbReference>
<dbReference type="SUPFAM" id="SSF51215">
    <property type="entry name" value="Regulatory protein AraC"/>
    <property type="match status" value="1"/>
</dbReference>
<dbReference type="PANTHER" id="PTHR43280:SF2">
    <property type="entry name" value="HTH-TYPE TRANSCRIPTIONAL REGULATOR EXSA"/>
    <property type="match status" value="1"/>
</dbReference>
<gene>
    <name evidence="5" type="ORF">D7M11_35525</name>
</gene>
<dbReference type="EMBL" id="RBAH01000053">
    <property type="protein sequence ID" value="RKN61335.1"/>
    <property type="molecule type" value="Genomic_DNA"/>
</dbReference>
<dbReference type="PROSITE" id="PS00041">
    <property type="entry name" value="HTH_ARAC_FAMILY_1"/>
    <property type="match status" value="1"/>
</dbReference>
<accession>A0A3B0AK28</accession>
<dbReference type="Pfam" id="PF12833">
    <property type="entry name" value="HTH_18"/>
    <property type="match status" value="1"/>
</dbReference>
<sequence>MVLLNIGLANKIKGELPPLARWRCRPFRVTGGSPLFLKRRCDVLLSGDRNDYADDFTNTRLHELPVYIKYRFSETDFHMNYHFHRGYELFFLHEGWGAYINDDYVHPFQGNDLILIEGRQIHRASPTIGRRFTRTVINFLPECLIPETKQLVHDLFGKELENENRHLLLSEEKHARIYALLHQIHAEYTERHTGFQHMIGILLTRLLQDIHRIRFSDRPPPNKDTAEENPTIHDIIDYLSSHYAENILLVELAKRFYITPYYLCRLFKKATGDTIGRFITYARIRQAKQELVFTDMSISEICTRVGYGSFSYFGLVFKQYEGMTPRQYRQSYKRSINR</sequence>
<evidence type="ECO:0000313" key="5">
    <source>
        <dbReference type="EMBL" id="RKN61335.1"/>
    </source>
</evidence>
<dbReference type="GO" id="GO:0043565">
    <property type="term" value="F:sequence-specific DNA binding"/>
    <property type="evidence" value="ECO:0007669"/>
    <property type="project" value="InterPro"/>
</dbReference>
<evidence type="ECO:0000256" key="3">
    <source>
        <dbReference type="ARBA" id="ARBA00023163"/>
    </source>
</evidence>
<dbReference type="InterPro" id="IPR009057">
    <property type="entry name" value="Homeodomain-like_sf"/>
</dbReference>
<keyword evidence="3" id="KW-0804">Transcription</keyword>
<dbReference type="GO" id="GO:0003700">
    <property type="term" value="F:DNA-binding transcription factor activity"/>
    <property type="evidence" value="ECO:0007669"/>
    <property type="project" value="InterPro"/>
</dbReference>
<dbReference type="InterPro" id="IPR018060">
    <property type="entry name" value="HTH_AraC"/>
</dbReference>
<protein>
    <submittedName>
        <fullName evidence="5">AraC family transcriptional regulator</fullName>
    </submittedName>
</protein>
<dbReference type="PRINTS" id="PR00032">
    <property type="entry name" value="HTHARAC"/>
</dbReference>
<keyword evidence="2" id="KW-0238">DNA-binding</keyword>
<feature type="domain" description="HTH araC/xylS-type" evidence="4">
    <location>
        <begin position="233"/>
        <end position="331"/>
    </location>
</feature>
<dbReference type="SUPFAM" id="SSF46689">
    <property type="entry name" value="Homeodomain-like"/>
    <property type="match status" value="2"/>
</dbReference>
<dbReference type="SMART" id="SM00342">
    <property type="entry name" value="HTH_ARAC"/>
    <property type="match status" value="1"/>
</dbReference>
<dbReference type="PANTHER" id="PTHR43280">
    <property type="entry name" value="ARAC-FAMILY TRANSCRIPTIONAL REGULATOR"/>
    <property type="match status" value="1"/>
</dbReference>
<evidence type="ECO:0000256" key="1">
    <source>
        <dbReference type="ARBA" id="ARBA00023015"/>
    </source>
</evidence>
<comment type="caution">
    <text evidence="5">The sequence shown here is derived from an EMBL/GenBank/DDBJ whole genome shotgun (WGS) entry which is preliminary data.</text>
</comment>
<organism evidence="5 6">
    <name type="scientific">Paenibacillus ginsengarvi</name>
    <dbReference type="NCBI Taxonomy" id="400777"/>
    <lineage>
        <taxon>Bacteria</taxon>
        <taxon>Bacillati</taxon>
        <taxon>Bacillota</taxon>
        <taxon>Bacilli</taxon>
        <taxon>Bacillales</taxon>
        <taxon>Paenibacillaceae</taxon>
        <taxon>Paenibacillus</taxon>
    </lineage>
</organism>
<dbReference type="Proteomes" id="UP000282311">
    <property type="component" value="Unassembled WGS sequence"/>
</dbReference>
<evidence type="ECO:0000256" key="2">
    <source>
        <dbReference type="ARBA" id="ARBA00023125"/>
    </source>
</evidence>
<evidence type="ECO:0000313" key="6">
    <source>
        <dbReference type="Proteomes" id="UP000282311"/>
    </source>
</evidence>
<dbReference type="InterPro" id="IPR037923">
    <property type="entry name" value="HTH-like"/>
</dbReference>
<dbReference type="Pfam" id="PF02311">
    <property type="entry name" value="AraC_binding"/>
    <property type="match status" value="1"/>
</dbReference>
<reference evidence="5 6" key="1">
    <citation type="journal article" date="2007" name="Int. J. Syst. Evol. Microbiol.">
        <title>Paenibacillus ginsengarvi sp. nov., isolated from soil from ginseng cultivation.</title>
        <authorList>
            <person name="Yoon M.H."/>
            <person name="Ten L.N."/>
            <person name="Im W.T."/>
        </authorList>
    </citation>
    <scope>NUCLEOTIDE SEQUENCE [LARGE SCALE GENOMIC DNA]</scope>
    <source>
        <strain evidence="5 6">KCTC 13059</strain>
    </source>
</reference>
<dbReference type="PROSITE" id="PS01124">
    <property type="entry name" value="HTH_ARAC_FAMILY_2"/>
    <property type="match status" value="1"/>
</dbReference>
<dbReference type="InterPro" id="IPR003313">
    <property type="entry name" value="AraC-bd"/>
</dbReference>
<dbReference type="InterPro" id="IPR020449">
    <property type="entry name" value="Tscrpt_reg_AraC-type_HTH"/>
</dbReference>
<dbReference type="InterPro" id="IPR018062">
    <property type="entry name" value="HTH_AraC-typ_CS"/>
</dbReference>
<dbReference type="AlphaFoldDB" id="A0A3B0AK28"/>
<keyword evidence="1" id="KW-0805">Transcription regulation</keyword>
<proteinExistence type="predicted"/>
<name>A0A3B0AK28_9BACL</name>